<dbReference type="EMBL" id="UZAD01013245">
    <property type="protein sequence ID" value="VDN92909.1"/>
    <property type="molecule type" value="Genomic_DNA"/>
</dbReference>
<accession>A0A0N4TSS5</accession>
<dbReference type="InterPro" id="IPR040443">
    <property type="entry name" value="PH_15"/>
</dbReference>
<evidence type="ECO:0000259" key="1">
    <source>
        <dbReference type="Pfam" id="PF17339"/>
    </source>
</evidence>
<keyword evidence="3" id="KW-1185">Reference proteome</keyword>
<evidence type="ECO:0000313" key="3">
    <source>
        <dbReference type="Proteomes" id="UP000278627"/>
    </source>
</evidence>
<dbReference type="Proteomes" id="UP000278627">
    <property type="component" value="Unassembled WGS sequence"/>
</dbReference>
<dbReference type="WBParaSite" id="BPAG_0001176101-mRNA-1">
    <property type="protein sequence ID" value="BPAG_0001176101-mRNA-1"/>
    <property type="gene ID" value="BPAG_0001176101"/>
</dbReference>
<protein>
    <submittedName>
        <fullName evidence="4">PH_15 domain-containing protein</fullName>
    </submittedName>
</protein>
<sequence>MRLFRHKDDYISLPDQEALFSLPFVLFGHIEKKSLTVLGWRWRKRTVVLNSSGHLIIYKYFLEGIGAGKPFLGRIIHLDAAEQIHARIDKDVCYITIHDHTRKRTELRIKGTKARLWAAKVFMYETPLNDFRVRSMDVQMEWPVERPLNLLDSKISTSSIYDITLSAKANHMERLSKITIASVSSESFPDYTTSDASQQNTQLSVQSMERIEISEVITACEADSESSNVKNTSVQDGSLIYGKLADNNFETGGLLKYSKSASQCTVTTEFSSAKQASKSISLDQLNVVVVSRQDRFQKHFRSMIENRFYDSFKDYSLNYSVSSIQKLRTQACSLRMSQVYIPYNTLPIKDEVQAKQQLTQLTGSSSSLPTDMNCKLLEESKQNDRSESDIVYHF</sequence>
<name>A0A0N4TSS5_BRUPA</name>
<evidence type="ECO:0000313" key="2">
    <source>
        <dbReference type="EMBL" id="VDN92909.1"/>
    </source>
</evidence>
<dbReference type="Pfam" id="PF17339">
    <property type="entry name" value="PH_15"/>
    <property type="match status" value="1"/>
</dbReference>
<proteinExistence type="predicted"/>
<gene>
    <name evidence="2" type="ORF">BPAG_LOCUS11723</name>
</gene>
<dbReference type="AlphaFoldDB" id="A0A0N4TSS5"/>
<evidence type="ECO:0000313" key="4">
    <source>
        <dbReference type="WBParaSite" id="BPAG_0001176101-mRNA-1"/>
    </source>
</evidence>
<reference evidence="2 3" key="2">
    <citation type="submission" date="2018-11" db="EMBL/GenBank/DDBJ databases">
        <authorList>
            <consortium name="Pathogen Informatics"/>
        </authorList>
    </citation>
    <scope>NUCLEOTIDE SEQUENCE [LARGE SCALE GENOMIC DNA]</scope>
</reference>
<dbReference type="STRING" id="6280.A0A0N4TSS5"/>
<reference evidence="4" key="1">
    <citation type="submission" date="2017-02" db="UniProtKB">
        <authorList>
            <consortium name="WormBaseParasite"/>
        </authorList>
    </citation>
    <scope>IDENTIFICATION</scope>
</reference>
<organism evidence="4">
    <name type="scientific">Brugia pahangi</name>
    <name type="common">Filarial nematode worm</name>
    <dbReference type="NCBI Taxonomy" id="6280"/>
    <lineage>
        <taxon>Eukaryota</taxon>
        <taxon>Metazoa</taxon>
        <taxon>Ecdysozoa</taxon>
        <taxon>Nematoda</taxon>
        <taxon>Chromadorea</taxon>
        <taxon>Rhabditida</taxon>
        <taxon>Spirurina</taxon>
        <taxon>Spiruromorpha</taxon>
        <taxon>Filarioidea</taxon>
        <taxon>Onchocercidae</taxon>
        <taxon>Brugia</taxon>
    </lineage>
</organism>
<feature type="domain" description="PH-15" evidence="1">
    <location>
        <begin position="13"/>
        <end position="121"/>
    </location>
</feature>